<keyword evidence="6" id="KW-0472">Membrane</keyword>
<evidence type="ECO:0000313" key="8">
    <source>
        <dbReference type="EMBL" id="PIY95159.1"/>
    </source>
</evidence>
<evidence type="ECO:0000256" key="2">
    <source>
        <dbReference type="ARBA" id="ARBA00022741"/>
    </source>
</evidence>
<dbReference type="Pfam" id="PF02861">
    <property type="entry name" value="Clp_N"/>
    <property type="match status" value="1"/>
</dbReference>
<dbReference type="AlphaFoldDB" id="A0A2M7REJ3"/>
<dbReference type="InterPro" id="IPR003593">
    <property type="entry name" value="AAA+_ATPase"/>
</dbReference>
<protein>
    <recommendedName>
        <fullName evidence="7">Clp R domain-containing protein</fullName>
    </recommendedName>
</protein>
<feature type="transmembrane region" description="Helical" evidence="6">
    <location>
        <begin position="36"/>
        <end position="57"/>
    </location>
</feature>
<dbReference type="InterPro" id="IPR050130">
    <property type="entry name" value="ClpA_ClpB"/>
</dbReference>
<dbReference type="SUPFAM" id="SSF81923">
    <property type="entry name" value="Double Clp-N motif"/>
    <property type="match status" value="1"/>
</dbReference>
<evidence type="ECO:0000256" key="4">
    <source>
        <dbReference type="ARBA" id="ARBA00023186"/>
    </source>
</evidence>
<keyword evidence="4" id="KW-0143">Chaperone</keyword>
<dbReference type="SMART" id="SM01086">
    <property type="entry name" value="ClpB_D2-small"/>
    <property type="match status" value="1"/>
</dbReference>
<comment type="caution">
    <text evidence="8">The sequence shown here is derived from an EMBL/GenBank/DDBJ whole genome shotgun (WGS) entry which is preliminary data.</text>
</comment>
<name>A0A2M7REJ3_9BACT</name>
<accession>A0A2M7REJ3</accession>
<evidence type="ECO:0000259" key="7">
    <source>
        <dbReference type="PROSITE" id="PS51903"/>
    </source>
</evidence>
<sequence length="870" mass="97999">MAIKDLQLEGYQLTWQKSYSHLSIIVDRLRQMIDKIIFIFLIIFGLLGLVIVFFHLYVLLKSNTSIWVANNWSEGGLNIWWWSLLGDMFLYYLHQQNKSSKKRVIKKGDIAEKHVRTNLEISQAYGKEGLRTLDAAYHLATKDQGSAIQPLHIFAALLQDDDVKIILGRLGVRADDLYKATTNIISKDNIVTKGGQLNLDQSAMAVVMQAYVLAYELRRPKVEIPELLEAVVKVDAVVKDILFNFKITEEKIFNVVAWIRIQEMLQERYEHFRYKAGFKPKGSMNRSMTAVQTPVLDNFSKDYTLLAKAGYFGLCVARDNEFESIYRIMEGGSSPLLVGQPGVGVDTIIDGLANRMVAEDVPRILQDMRLVSIDVGRLVAGSMQSGELEQRVMNIIFEIERAGNVVLYVNNIHNLVGASSAGRANVDLADVLTEGLRKRGVVVIASTTPHDYIKHVEHSSLVSSFTKIEVKEPDTNQAIQILAANIGVIESKNKVFFSYESLEQAVKLSERYLTDQYLPSKAIRLLEEVGVRVKNKRGKNQIVSSNDIAMLVSEKAEVPIAQVTQDESNKLMNLEQLIHQRLVNQNEAVDIVAASLRRARVELRDIKKPIANFLFLGPTGVGKTELAKTVADVYFGDETRMIRLDMSEYQEQNSIQRMIGAPGDTSGGVLTNAVREDPHSILLLDEIEKAHPDVLNIFLQVMDDGRMTDVTGRTVDFTNLIVIATSNACTNYVQDRTKEGAIAEEIKLELMEKELRPYFRPEFLNRFDSIVVFKPLNQEHIEQIAGLMLKGEQKRLKEKGIYLEPTPAAIKELAIAGYDPKFGARPLKRVIQERVENALADFLLTGQVDRRDKVILEAGGKIRIKKAQEL</sequence>
<keyword evidence="3" id="KW-0067">ATP-binding</keyword>
<evidence type="ECO:0000256" key="1">
    <source>
        <dbReference type="ARBA" id="ARBA00022737"/>
    </source>
</evidence>
<dbReference type="PRINTS" id="PR00300">
    <property type="entry name" value="CLPPROTEASEA"/>
</dbReference>
<dbReference type="GO" id="GO:0016887">
    <property type="term" value="F:ATP hydrolysis activity"/>
    <property type="evidence" value="ECO:0007669"/>
    <property type="project" value="InterPro"/>
</dbReference>
<dbReference type="InterPro" id="IPR019489">
    <property type="entry name" value="Clp_ATPase_C"/>
</dbReference>
<dbReference type="Gene3D" id="1.10.1780.10">
    <property type="entry name" value="Clp, N-terminal domain"/>
    <property type="match status" value="1"/>
</dbReference>
<dbReference type="GO" id="GO:0005524">
    <property type="term" value="F:ATP binding"/>
    <property type="evidence" value="ECO:0007669"/>
    <property type="project" value="UniProtKB-KW"/>
</dbReference>
<dbReference type="PANTHER" id="PTHR11638">
    <property type="entry name" value="ATP-DEPENDENT CLP PROTEASE"/>
    <property type="match status" value="1"/>
</dbReference>
<dbReference type="PANTHER" id="PTHR11638:SF18">
    <property type="entry name" value="HEAT SHOCK PROTEIN 104"/>
    <property type="match status" value="1"/>
</dbReference>
<dbReference type="InterPro" id="IPR036628">
    <property type="entry name" value="Clp_N_dom_sf"/>
</dbReference>
<dbReference type="Gene3D" id="1.10.8.60">
    <property type="match status" value="2"/>
</dbReference>
<dbReference type="SMART" id="SM00382">
    <property type="entry name" value="AAA"/>
    <property type="match status" value="2"/>
</dbReference>
<reference evidence="9" key="1">
    <citation type="submission" date="2017-09" db="EMBL/GenBank/DDBJ databases">
        <title>Depth-based differentiation of microbial function through sediment-hosted aquifers and enrichment of novel symbionts in the deep terrestrial subsurface.</title>
        <authorList>
            <person name="Probst A.J."/>
            <person name="Ladd B."/>
            <person name="Jarett J.K."/>
            <person name="Geller-Mcgrath D.E."/>
            <person name="Sieber C.M.K."/>
            <person name="Emerson J.B."/>
            <person name="Anantharaman K."/>
            <person name="Thomas B.C."/>
            <person name="Malmstrom R."/>
            <person name="Stieglmeier M."/>
            <person name="Klingl A."/>
            <person name="Woyke T."/>
            <person name="Ryan C.M."/>
            <person name="Banfield J.F."/>
        </authorList>
    </citation>
    <scope>NUCLEOTIDE SEQUENCE [LARGE SCALE GENOMIC DNA]</scope>
</reference>
<organism evidence="8 9">
    <name type="scientific">Candidatus Komeilibacteria bacterium CG_4_10_14_0_8_um_filter_37_78</name>
    <dbReference type="NCBI Taxonomy" id="1974471"/>
    <lineage>
        <taxon>Bacteria</taxon>
        <taxon>Candidatus Komeiliibacteriota</taxon>
    </lineage>
</organism>
<evidence type="ECO:0000256" key="6">
    <source>
        <dbReference type="SAM" id="Phobius"/>
    </source>
</evidence>
<evidence type="ECO:0000313" key="9">
    <source>
        <dbReference type="Proteomes" id="UP000228689"/>
    </source>
</evidence>
<dbReference type="Proteomes" id="UP000228689">
    <property type="component" value="Unassembled WGS sequence"/>
</dbReference>
<dbReference type="Pfam" id="PF07724">
    <property type="entry name" value="AAA_2"/>
    <property type="match status" value="1"/>
</dbReference>
<dbReference type="InterPro" id="IPR001270">
    <property type="entry name" value="ClpA/B"/>
</dbReference>
<dbReference type="Pfam" id="PF00004">
    <property type="entry name" value="AAA"/>
    <property type="match status" value="1"/>
</dbReference>
<keyword evidence="2" id="KW-0547">Nucleotide-binding</keyword>
<evidence type="ECO:0000256" key="3">
    <source>
        <dbReference type="ARBA" id="ARBA00022840"/>
    </source>
</evidence>
<keyword evidence="6" id="KW-0812">Transmembrane</keyword>
<feature type="domain" description="Clp R" evidence="7">
    <location>
        <begin position="121"/>
        <end position="267"/>
    </location>
</feature>
<dbReference type="EMBL" id="PFMC01000037">
    <property type="protein sequence ID" value="PIY95159.1"/>
    <property type="molecule type" value="Genomic_DNA"/>
</dbReference>
<dbReference type="InterPro" id="IPR041546">
    <property type="entry name" value="ClpA/ClpB_AAA_lid"/>
</dbReference>
<dbReference type="Gene3D" id="3.40.50.300">
    <property type="entry name" value="P-loop containing nucleotide triphosphate hydrolases"/>
    <property type="match status" value="2"/>
</dbReference>
<dbReference type="CDD" id="cd19499">
    <property type="entry name" value="RecA-like_ClpB_Hsp104-like"/>
    <property type="match status" value="1"/>
</dbReference>
<keyword evidence="1 5" id="KW-0677">Repeat</keyword>
<dbReference type="PROSITE" id="PS51903">
    <property type="entry name" value="CLP_R"/>
    <property type="match status" value="1"/>
</dbReference>
<dbReference type="GO" id="GO:0034605">
    <property type="term" value="P:cellular response to heat"/>
    <property type="evidence" value="ECO:0007669"/>
    <property type="project" value="TreeGrafter"/>
</dbReference>
<dbReference type="Pfam" id="PF10431">
    <property type="entry name" value="ClpB_D2-small"/>
    <property type="match status" value="1"/>
</dbReference>
<dbReference type="InterPro" id="IPR004176">
    <property type="entry name" value="Clp_R_N"/>
</dbReference>
<dbReference type="InterPro" id="IPR027417">
    <property type="entry name" value="P-loop_NTPase"/>
</dbReference>
<dbReference type="GO" id="GO:0005737">
    <property type="term" value="C:cytoplasm"/>
    <property type="evidence" value="ECO:0007669"/>
    <property type="project" value="TreeGrafter"/>
</dbReference>
<dbReference type="SUPFAM" id="SSF52540">
    <property type="entry name" value="P-loop containing nucleoside triphosphate hydrolases"/>
    <property type="match status" value="2"/>
</dbReference>
<evidence type="ECO:0000256" key="5">
    <source>
        <dbReference type="PROSITE-ProRule" id="PRU01251"/>
    </source>
</evidence>
<proteinExistence type="predicted"/>
<keyword evidence="6" id="KW-1133">Transmembrane helix</keyword>
<dbReference type="InterPro" id="IPR003959">
    <property type="entry name" value="ATPase_AAA_core"/>
</dbReference>
<dbReference type="Pfam" id="PF17871">
    <property type="entry name" value="AAA_lid_9"/>
    <property type="match status" value="1"/>
</dbReference>
<gene>
    <name evidence="8" type="ORF">COY67_01405</name>
</gene>